<dbReference type="InterPro" id="IPR013529">
    <property type="entry name" value="Glyco_hydro_42_N"/>
</dbReference>
<evidence type="ECO:0000256" key="1">
    <source>
        <dbReference type="ARBA" id="ARBA00001412"/>
    </source>
</evidence>
<dbReference type="Gene3D" id="2.60.40.1180">
    <property type="entry name" value="Golgi alpha-mannosidase II"/>
    <property type="match status" value="1"/>
</dbReference>
<dbReference type="Proteomes" id="UP000245086">
    <property type="component" value="Unassembled WGS sequence"/>
</dbReference>
<feature type="domain" description="Beta-galactosidase trimerisation" evidence="13">
    <location>
        <begin position="399"/>
        <end position="538"/>
    </location>
</feature>
<dbReference type="GO" id="GO:0005975">
    <property type="term" value="P:carbohydrate metabolic process"/>
    <property type="evidence" value="ECO:0007669"/>
    <property type="project" value="InterPro"/>
</dbReference>
<dbReference type="InterPro" id="IPR013738">
    <property type="entry name" value="Beta_galactosidase_Trimer"/>
</dbReference>
<dbReference type="Pfam" id="PF02449">
    <property type="entry name" value="Glyco_hydro_42"/>
    <property type="match status" value="1"/>
</dbReference>
<organism evidence="14 15">
    <name type="scientific">Candidatus Phycosocius bacilliformis</name>
    <dbReference type="NCBI Taxonomy" id="1445552"/>
    <lineage>
        <taxon>Bacteria</taxon>
        <taxon>Pseudomonadati</taxon>
        <taxon>Pseudomonadota</taxon>
        <taxon>Alphaproteobacteria</taxon>
        <taxon>Caulobacterales</taxon>
        <taxon>Caulobacterales incertae sedis</taxon>
        <taxon>Candidatus Phycosocius</taxon>
    </lineage>
</organism>
<dbReference type="AlphaFoldDB" id="A0A2P2EAE7"/>
<dbReference type="PIRSF" id="PIRSF001084">
    <property type="entry name" value="B-galactosidase"/>
    <property type="match status" value="1"/>
</dbReference>
<feature type="active site" description="Proton donor" evidence="9">
    <location>
        <position position="142"/>
    </location>
</feature>
<comment type="caution">
    <text evidence="14">The sequence shown here is derived from an EMBL/GenBank/DDBJ whole genome shotgun (WGS) entry which is preliminary data.</text>
</comment>
<dbReference type="InterPro" id="IPR003476">
    <property type="entry name" value="Glyco_hydro_42"/>
</dbReference>
<keyword evidence="15" id="KW-1185">Reference proteome</keyword>
<evidence type="ECO:0000259" key="13">
    <source>
        <dbReference type="Pfam" id="PF08532"/>
    </source>
</evidence>
<dbReference type="PANTHER" id="PTHR36447">
    <property type="entry name" value="BETA-GALACTOSIDASE GANA"/>
    <property type="match status" value="1"/>
</dbReference>
<feature type="domain" description="Glycoside hydrolase family 42 N-terminal" evidence="12">
    <location>
        <begin position="6"/>
        <end position="390"/>
    </location>
</feature>
<evidence type="ECO:0000256" key="4">
    <source>
        <dbReference type="ARBA" id="ARBA00022723"/>
    </source>
</evidence>
<gene>
    <name evidence="14" type="ORF">PbB2_01695</name>
</gene>
<dbReference type="GO" id="GO:0004565">
    <property type="term" value="F:beta-galactosidase activity"/>
    <property type="evidence" value="ECO:0007669"/>
    <property type="project" value="UniProtKB-EC"/>
</dbReference>
<dbReference type="CDD" id="cd03143">
    <property type="entry name" value="A4_beta-galactosidase_middle_domain"/>
    <property type="match status" value="1"/>
</dbReference>
<feature type="binding site" evidence="10">
    <location>
        <position position="141"/>
    </location>
    <ligand>
        <name>substrate</name>
    </ligand>
</feature>
<evidence type="ECO:0000256" key="11">
    <source>
        <dbReference type="PIRSR" id="PIRSR001084-3"/>
    </source>
</evidence>
<dbReference type="InterPro" id="IPR017853">
    <property type="entry name" value="GH"/>
</dbReference>
<dbReference type="RefSeq" id="WP_108984871.1">
    <property type="nucleotide sequence ID" value="NZ_BFBR01000004.1"/>
</dbReference>
<dbReference type="InterPro" id="IPR013780">
    <property type="entry name" value="Glyco_hydro_b"/>
</dbReference>
<feature type="active site" description="Nucleophile" evidence="9">
    <location>
        <position position="313"/>
    </location>
</feature>
<dbReference type="Gene3D" id="3.40.50.880">
    <property type="match status" value="1"/>
</dbReference>
<dbReference type="InterPro" id="IPR029062">
    <property type="entry name" value="Class_I_gatase-like"/>
</dbReference>
<dbReference type="SUPFAM" id="SSF51445">
    <property type="entry name" value="(Trans)glycosidases"/>
    <property type="match status" value="1"/>
</dbReference>
<keyword evidence="5 8" id="KW-0378">Hydrolase</keyword>
<dbReference type="EMBL" id="BFBR01000004">
    <property type="protein sequence ID" value="GBF58024.1"/>
    <property type="molecule type" value="Genomic_DNA"/>
</dbReference>
<evidence type="ECO:0000259" key="12">
    <source>
        <dbReference type="Pfam" id="PF02449"/>
    </source>
</evidence>
<comment type="catalytic activity">
    <reaction evidence="1 8">
        <text>Hydrolysis of terminal non-reducing beta-D-galactose residues in beta-D-galactosides.</text>
        <dbReference type="EC" id="3.2.1.23"/>
    </reaction>
</comment>
<evidence type="ECO:0000256" key="3">
    <source>
        <dbReference type="ARBA" id="ARBA00012756"/>
    </source>
</evidence>
<keyword evidence="7 8" id="KW-0326">Glycosidase</keyword>
<proteinExistence type="inferred from homology"/>
<evidence type="ECO:0000256" key="8">
    <source>
        <dbReference type="PIRNR" id="PIRNR001084"/>
    </source>
</evidence>
<evidence type="ECO:0000256" key="9">
    <source>
        <dbReference type="PIRSR" id="PIRSR001084-1"/>
    </source>
</evidence>
<dbReference type="OrthoDB" id="9800974at2"/>
<dbReference type="Gene3D" id="3.20.20.80">
    <property type="entry name" value="Glycosidases"/>
    <property type="match status" value="1"/>
</dbReference>
<evidence type="ECO:0000313" key="15">
    <source>
        <dbReference type="Proteomes" id="UP000245086"/>
    </source>
</evidence>
<evidence type="ECO:0000313" key="14">
    <source>
        <dbReference type="EMBL" id="GBF58024.1"/>
    </source>
</evidence>
<protein>
    <recommendedName>
        <fullName evidence="3 8">Beta-galactosidase</fullName>
        <shortName evidence="8">Beta-gal</shortName>
        <ecNumber evidence="3 8">3.2.1.23</ecNumber>
    </recommendedName>
</protein>
<dbReference type="GO" id="GO:0009341">
    <property type="term" value="C:beta-galactosidase complex"/>
    <property type="evidence" value="ECO:0007669"/>
    <property type="project" value="InterPro"/>
</dbReference>
<evidence type="ECO:0000256" key="7">
    <source>
        <dbReference type="ARBA" id="ARBA00023295"/>
    </source>
</evidence>
<dbReference type="SUPFAM" id="SSF52317">
    <property type="entry name" value="Class I glutamine amidotransferase-like"/>
    <property type="match status" value="1"/>
</dbReference>
<evidence type="ECO:0000256" key="2">
    <source>
        <dbReference type="ARBA" id="ARBA00005940"/>
    </source>
</evidence>
<reference evidence="14 15" key="1">
    <citation type="journal article" date="2018" name="Genome Announc.">
        <title>Draft Genome Sequence of "Candidatus Phycosocius bacilliformis," an Alphaproteobacterial Ectosymbiont of the Hydrocarbon-Producing Green Alga Botryococcus braunii.</title>
        <authorList>
            <person name="Tanabe Y."/>
            <person name="Yamaguchi H."/>
            <person name="Watanabe M.M."/>
        </authorList>
    </citation>
    <scope>NUCLEOTIDE SEQUENCE [LARGE SCALE GENOMIC DNA]</scope>
    <source>
        <strain evidence="14 15">BOTRYCO-2</strain>
    </source>
</reference>
<keyword evidence="6 11" id="KW-0862">Zinc</keyword>
<dbReference type="PANTHER" id="PTHR36447:SF2">
    <property type="entry name" value="BETA-GALACTOSIDASE YESZ"/>
    <property type="match status" value="1"/>
</dbReference>
<feature type="binding site" evidence="10">
    <location>
        <position position="103"/>
    </location>
    <ligand>
        <name>substrate</name>
    </ligand>
</feature>
<keyword evidence="4 11" id="KW-0479">Metal-binding</keyword>
<evidence type="ECO:0000256" key="5">
    <source>
        <dbReference type="ARBA" id="ARBA00022801"/>
    </source>
</evidence>
<dbReference type="EC" id="3.2.1.23" evidence="3 8"/>
<dbReference type="Pfam" id="PF08532">
    <property type="entry name" value="Glyco_hydro_42M"/>
    <property type="match status" value="1"/>
</dbReference>
<sequence length="646" mass="72715">MKLGVCYYPEHWPEAQWAEDARHMAEIGITQVRIGEFAWSRIEPEPGVLTFEWLDRAIDTLHRAGLHIVLGTPTATPPKWLIDAHPDVLAVDAHGRPRRFGSRRHYCFSSQTYRAQCARIVAALARRYGQHPAVQAWQTDNEYGCHDTIISYSDAARAGFRRWLADKYGQIDALNKAWGNVFWSMEYRHFDEIDPPVETVTEANPAHRQDWARFASDEVTAFDKVQTDIIRAHSPGRDVLHNYMGMFTAFDHFKLGKQLDVAAWDSYPLGFLEWAWWPEATKLRFLRQGHPDFTAFHHDLYRGVGKGRWQVIEQQPGPVNWSAWNPAPLPGMVRAWTWEALAHGAECVSYFRWRQAPFAQEQMHAGLLRPDSSEAEAAYEARQVATEIKALTPGSHRQAPVALVFDYEAVWATQIQPQGRDYRPLELVIHFYAAARRLGLSVDVVHPSADLTGYQIVLCPLQIFWPVDLALRLKASGAACVLGPRTGSKTDDFQIPADLPPGGARTLIPITVNRVESLRPGHIEQAGPFQVTRWLEHIASPLTPEASTDSGHGIWYRTEAVDYLACWPDAQLLETVLAKRCAERGLAVLALPDGLRLRQRGNIQFAINYEATPVNLADYVPGATSLDFVIGGVELPPAGVAAWKLR</sequence>
<accession>A0A2P2EAE7</accession>
<dbReference type="SUPFAM" id="SSF51011">
    <property type="entry name" value="Glycosyl hydrolase domain"/>
    <property type="match status" value="1"/>
</dbReference>
<feature type="binding site" evidence="10">
    <location>
        <position position="321"/>
    </location>
    <ligand>
        <name>substrate</name>
    </ligand>
</feature>
<feature type="binding site" evidence="11">
    <location>
        <position position="107"/>
    </location>
    <ligand>
        <name>Zn(2+)</name>
        <dbReference type="ChEBI" id="CHEBI:29105"/>
    </ligand>
</feature>
<dbReference type="GO" id="GO:0046872">
    <property type="term" value="F:metal ion binding"/>
    <property type="evidence" value="ECO:0007669"/>
    <property type="project" value="UniProtKB-KW"/>
</dbReference>
<evidence type="ECO:0000256" key="6">
    <source>
        <dbReference type="ARBA" id="ARBA00022833"/>
    </source>
</evidence>
<comment type="similarity">
    <text evidence="2 8">Belongs to the glycosyl hydrolase 42 family.</text>
</comment>
<evidence type="ECO:0000256" key="10">
    <source>
        <dbReference type="PIRSR" id="PIRSR001084-2"/>
    </source>
</evidence>
<name>A0A2P2EAE7_9PROT</name>